<sequence length="62" mass="7235">EKRRAATLTEAGRSQPALWDFRIIVRLDFGLTYRRAELFFTHTCPCEVIFDVHQVHFHSSSA</sequence>
<evidence type="ECO:0000313" key="1">
    <source>
        <dbReference type="EMBL" id="KAJ1185246.1"/>
    </source>
</evidence>
<feature type="non-terminal residue" evidence="1">
    <location>
        <position position="62"/>
    </location>
</feature>
<dbReference type="AlphaFoldDB" id="A0AAV7UA45"/>
<feature type="non-terminal residue" evidence="1">
    <location>
        <position position="1"/>
    </location>
</feature>
<organism evidence="1 2">
    <name type="scientific">Pleurodeles waltl</name>
    <name type="common">Iberian ribbed newt</name>
    <dbReference type="NCBI Taxonomy" id="8319"/>
    <lineage>
        <taxon>Eukaryota</taxon>
        <taxon>Metazoa</taxon>
        <taxon>Chordata</taxon>
        <taxon>Craniata</taxon>
        <taxon>Vertebrata</taxon>
        <taxon>Euteleostomi</taxon>
        <taxon>Amphibia</taxon>
        <taxon>Batrachia</taxon>
        <taxon>Caudata</taxon>
        <taxon>Salamandroidea</taxon>
        <taxon>Salamandridae</taxon>
        <taxon>Pleurodelinae</taxon>
        <taxon>Pleurodeles</taxon>
    </lineage>
</organism>
<protein>
    <submittedName>
        <fullName evidence="1">Uncharacterized protein</fullName>
    </submittedName>
</protein>
<comment type="caution">
    <text evidence="1">The sequence shown here is derived from an EMBL/GenBank/DDBJ whole genome shotgun (WGS) entry which is preliminary data.</text>
</comment>
<proteinExistence type="predicted"/>
<dbReference type="Proteomes" id="UP001066276">
    <property type="component" value="Chromosome 3_1"/>
</dbReference>
<dbReference type="EMBL" id="JANPWB010000005">
    <property type="protein sequence ID" value="KAJ1185246.1"/>
    <property type="molecule type" value="Genomic_DNA"/>
</dbReference>
<reference evidence="1" key="1">
    <citation type="journal article" date="2022" name="bioRxiv">
        <title>Sequencing and chromosome-scale assembly of the giantPleurodeles waltlgenome.</title>
        <authorList>
            <person name="Brown T."/>
            <person name="Elewa A."/>
            <person name="Iarovenko S."/>
            <person name="Subramanian E."/>
            <person name="Araus A.J."/>
            <person name="Petzold A."/>
            <person name="Susuki M."/>
            <person name="Suzuki K.-i.T."/>
            <person name="Hayashi T."/>
            <person name="Toyoda A."/>
            <person name="Oliveira C."/>
            <person name="Osipova E."/>
            <person name="Leigh N.D."/>
            <person name="Simon A."/>
            <person name="Yun M.H."/>
        </authorList>
    </citation>
    <scope>NUCLEOTIDE SEQUENCE</scope>
    <source>
        <strain evidence="1">20211129_DDA</strain>
        <tissue evidence="1">Liver</tissue>
    </source>
</reference>
<name>A0AAV7UA45_PLEWA</name>
<gene>
    <name evidence="1" type="ORF">NDU88_002040</name>
</gene>
<keyword evidence="2" id="KW-1185">Reference proteome</keyword>
<evidence type="ECO:0000313" key="2">
    <source>
        <dbReference type="Proteomes" id="UP001066276"/>
    </source>
</evidence>
<accession>A0AAV7UA45</accession>